<dbReference type="AlphaFoldDB" id="A0AAE4ZAV0"/>
<reference evidence="1 2" key="1">
    <citation type="submission" date="2020-01" db="EMBL/GenBank/DDBJ databases">
        <title>Genomes assembled from Gulf of Kutch pelagic sediment metagenomes.</title>
        <authorList>
            <person name="Chandrashekar M."/>
            <person name="Mahajan M.S."/>
            <person name="Dave K.J."/>
            <person name="Vatsa P."/>
            <person name="Nathani N.M."/>
        </authorList>
    </citation>
    <scope>NUCLEOTIDE SEQUENCE [LARGE SCALE GENOMIC DNA]</scope>
    <source>
        <strain evidence="1">KS3-K002</strain>
    </source>
</reference>
<accession>A0AAE4ZAV0</accession>
<dbReference type="Proteomes" id="UP000702544">
    <property type="component" value="Unassembled WGS sequence"/>
</dbReference>
<name>A0AAE4ZAV0_9BACT</name>
<protein>
    <submittedName>
        <fullName evidence="1">Uncharacterized protein</fullName>
    </submittedName>
</protein>
<proteinExistence type="predicted"/>
<gene>
    <name evidence="1" type="ORF">GWO12_06390</name>
</gene>
<evidence type="ECO:0000313" key="1">
    <source>
        <dbReference type="EMBL" id="NIR74726.1"/>
    </source>
</evidence>
<dbReference type="EMBL" id="JAACAK010000047">
    <property type="protein sequence ID" value="NIR74726.1"/>
    <property type="molecule type" value="Genomic_DNA"/>
</dbReference>
<evidence type="ECO:0000313" key="2">
    <source>
        <dbReference type="Proteomes" id="UP000702544"/>
    </source>
</evidence>
<organism evidence="1 2">
    <name type="scientific">Candidatus Kutchimonas denitrificans</name>
    <dbReference type="NCBI Taxonomy" id="3056748"/>
    <lineage>
        <taxon>Bacteria</taxon>
        <taxon>Pseudomonadati</taxon>
        <taxon>Gemmatimonadota</taxon>
        <taxon>Gemmatimonadia</taxon>
        <taxon>Candidatus Palauibacterales</taxon>
        <taxon>Candidatus Palauibacteraceae</taxon>
        <taxon>Candidatus Kutchimonas</taxon>
    </lineage>
</organism>
<sequence length="86" mass="9661">MKFEVSTHLSPEEVIEKAEAYYTERTGLEVSERGDNRLEFSGPIGNAVIKAHRSHGHTVVHAETDRGVGLDVTDQTLRFLYTIPHI</sequence>
<comment type="caution">
    <text evidence="1">The sequence shown here is derived from an EMBL/GenBank/DDBJ whole genome shotgun (WGS) entry which is preliminary data.</text>
</comment>